<evidence type="ECO:0000259" key="4">
    <source>
        <dbReference type="Pfam" id="PF00496"/>
    </source>
</evidence>
<evidence type="ECO:0000256" key="1">
    <source>
        <dbReference type="ARBA" id="ARBA00004418"/>
    </source>
</evidence>
<dbReference type="Gene3D" id="3.10.105.10">
    <property type="entry name" value="Dipeptide-binding Protein, Domain 3"/>
    <property type="match status" value="1"/>
</dbReference>
<dbReference type="EMBL" id="FNYD01000013">
    <property type="protein sequence ID" value="SEK04630.1"/>
    <property type="molecule type" value="Genomic_DNA"/>
</dbReference>
<evidence type="ECO:0000256" key="3">
    <source>
        <dbReference type="SAM" id="SignalP"/>
    </source>
</evidence>
<feature type="chain" id="PRO_5011599341" evidence="3">
    <location>
        <begin position="35"/>
        <end position="506"/>
    </location>
</feature>
<name>A0A1H7DZ81_9RHOB</name>
<dbReference type="InterPro" id="IPR039424">
    <property type="entry name" value="SBP_5"/>
</dbReference>
<dbReference type="GO" id="GO:0043190">
    <property type="term" value="C:ATP-binding cassette (ABC) transporter complex"/>
    <property type="evidence" value="ECO:0007669"/>
    <property type="project" value="InterPro"/>
</dbReference>
<evidence type="ECO:0000313" key="6">
    <source>
        <dbReference type="Proteomes" id="UP000199379"/>
    </source>
</evidence>
<gene>
    <name evidence="5" type="ORF">SAMN05444007_11363</name>
</gene>
<dbReference type="PANTHER" id="PTHR30290">
    <property type="entry name" value="PERIPLASMIC BINDING COMPONENT OF ABC TRANSPORTER"/>
    <property type="match status" value="1"/>
</dbReference>
<dbReference type="SUPFAM" id="SSF53850">
    <property type="entry name" value="Periplasmic binding protein-like II"/>
    <property type="match status" value="1"/>
</dbReference>
<keyword evidence="3" id="KW-0732">Signal</keyword>
<dbReference type="AlphaFoldDB" id="A0A1H7DZ81"/>
<sequence length="506" mass="54253">MLTKALPHSFRGRLVVAAAALLLTLPVAPSAALADGTLTIGRPADVSAMSVFSHSTIEDEIVHPMLFDTLVYGSKDDPGYVPGLAESWDFDSASNSYVFKLRANAAFSDGSPVTAADVVYSLSAAKEKSQNYKGMLAGMTAAEAVDDHTVKVTLAGPDNIFMSGLIWVYVLPENMNGKDADAFFAEPLASGPFALDAWTPGSSMSLVRNPHYWNAAETGLDRVDMKIIQGDNERLAAFQSGDIDIYENVRFDFIDQIPEAQRHIVSPTARTMFLFTNNYKPPFDSIEARKALSYAVDRDAIGEALWPGLSVPVQGMLMPGTTGAVPADAGSWDFDLETAEAALAASPTPKPEITLSAAYIRGVDEVLVQAVQAQLQDAGFQVTLNVSDFNTILGQVLNGEFDVWLLGNTTFGTTVAEMFAFYGGAFGPLGGWDLDALGGALEKYLVAPDAAGREAAVRDFENMMRETFTAVPIGHPDTVFAIADGVEGFETLPTTAYRLDRISVNR</sequence>
<evidence type="ECO:0000256" key="2">
    <source>
        <dbReference type="ARBA" id="ARBA00005695"/>
    </source>
</evidence>
<dbReference type="PIRSF" id="PIRSF002741">
    <property type="entry name" value="MppA"/>
    <property type="match status" value="1"/>
</dbReference>
<keyword evidence="6" id="KW-1185">Reference proteome</keyword>
<dbReference type="Gene3D" id="3.40.190.10">
    <property type="entry name" value="Periplasmic binding protein-like II"/>
    <property type="match status" value="1"/>
</dbReference>
<feature type="signal peptide" evidence="3">
    <location>
        <begin position="1"/>
        <end position="34"/>
    </location>
</feature>
<feature type="domain" description="Solute-binding protein family 5" evidence="4">
    <location>
        <begin position="80"/>
        <end position="419"/>
    </location>
</feature>
<dbReference type="GO" id="GO:0015833">
    <property type="term" value="P:peptide transport"/>
    <property type="evidence" value="ECO:0007669"/>
    <property type="project" value="TreeGrafter"/>
</dbReference>
<dbReference type="InterPro" id="IPR000914">
    <property type="entry name" value="SBP_5_dom"/>
</dbReference>
<comment type="similarity">
    <text evidence="2">Belongs to the bacterial solute-binding protein 5 family.</text>
</comment>
<dbReference type="GO" id="GO:1904680">
    <property type="term" value="F:peptide transmembrane transporter activity"/>
    <property type="evidence" value="ECO:0007669"/>
    <property type="project" value="TreeGrafter"/>
</dbReference>
<proteinExistence type="inferred from homology"/>
<organism evidence="5 6">
    <name type="scientific">Cribrihabitans marinus</name>
    <dbReference type="NCBI Taxonomy" id="1227549"/>
    <lineage>
        <taxon>Bacteria</taxon>
        <taxon>Pseudomonadati</taxon>
        <taxon>Pseudomonadota</taxon>
        <taxon>Alphaproteobacteria</taxon>
        <taxon>Rhodobacterales</taxon>
        <taxon>Paracoccaceae</taxon>
        <taxon>Cribrihabitans</taxon>
    </lineage>
</organism>
<dbReference type="STRING" id="1227549.SAMN05444007_11363"/>
<evidence type="ECO:0000313" key="5">
    <source>
        <dbReference type="EMBL" id="SEK04630.1"/>
    </source>
</evidence>
<dbReference type="Proteomes" id="UP000199379">
    <property type="component" value="Unassembled WGS sequence"/>
</dbReference>
<protein>
    <submittedName>
        <fullName evidence="5">ABC-type transport system, substrate-binding protein</fullName>
    </submittedName>
</protein>
<comment type="subcellular location">
    <subcellularLocation>
        <location evidence="1">Periplasm</location>
    </subcellularLocation>
</comment>
<dbReference type="RefSeq" id="WP_177175498.1">
    <property type="nucleotide sequence ID" value="NZ_BMGV01000012.1"/>
</dbReference>
<dbReference type="InterPro" id="IPR030678">
    <property type="entry name" value="Peptide/Ni-bd"/>
</dbReference>
<dbReference type="Pfam" id="PF00496">
    <property type="entry name" value="SBP_bac_5"/>
    <property type="match status" value="1"/>
</dbReference>
<dbReference type="CDD" id="cd00995">
    <property type="entry name" value="PBP2_NikA_DppA_OppA_like"/>
    <property type="match status" value="1"/>
</dbReference>
<dbReference type="GO" id="GO:0030288">
    <property type="term" value="C:outer membrane-bounded periplasmic space"/>
    <property type="evidence" value="ECO:0007669"/>
    <property type="project" value="UniProtKB-ARBA"/>
</dbReference>
<accession>A0A1H7DZ81</accession>
<reference evidence="5 6" key="1">
    <citation type="submission" date="2016-10" db="EMBL/GenBank/DDBJ databases">
        <authorList>
            <person name="de Groot N.N."/>
        </authorList>
    </citation>
    <scope>NUCLEOTIDE SEQUENCE [LARGE SCALE GENOMIC DNA]</scope>
    <source>
        <strain evidence="5 6">DSM 29340</strain>
    </source>
</reference>